<reference evidence="4 5" key="1">
    <citation type="submission" date="2022-09" db="EMBL/GenBank/DDBJ databases">
        <authorList>
            <person name="Kop L."/>
        </authorList>
    </citation>
    <scope>NUCLEOTIDE SEQUENCE [LARGE SCALE GENOMIC DNA]</scope>
    <source>
        <strain evidence="4 5">347</strain>
    </source>
</reference>
<proteinExistence type="predicted"/>
<protein>
    <submittedName>
        <fullName evidence="4">Helix-turn-helix motif protein</fullName>
    </submittedName>
</protein>
<gene>
    <name evidence="4" type="ORF">NSPWAT_1309</name>
</gene>
<evidence type="ECO:0000256" key="2">
    <source>
        <dbReference type="SAM" id="MobiDB-lite"/>
    </source>
</evidence>
<dbReference type="Proteomes" id="UP001157733">
    <property type="component" value="Chromosome"/>
</dbReference>
<name>A0ABM9HDI9_9BACT</name>
<dbReference type="PROSITE" id="PS50943">
    <property type="entry name" value="HTH_CROC1"/>
    <property type="match status" value="1"/>
</dbReference>
<evidence type="ECO:0000313" key="4">
    <source>
        <dbReference type="EMBL" id="CAI2718168.1"/>
    </source>
</evidence>
<organism evidence="4 5">
    <name type="scientific">Nitrospina watsonii</name>
    <dbReference type="NCBI Taxonomy" id="1323948"/>
    <lineage>
        <taxon>Bacteria</taxon>
        <taxon>Pseudomonadati</taxon>
        <taxon>Nitrospinota/Tectimicrobiota group</taxon>
        <taxon>Nitrospinota</taxon>
        <taxon>Nitrospinia</taxon>
        <taxon>Nitrospinales</taxon>
        <taxon>Nitrospinaceae</taxon>
        <taxon>Nitrospina</taxon>
    </lineage>
</organism>
<evidence type="ECO:0000313" key="5">
    <source>
        <dbReference type="Proteomes" id="UP001157733"/>
    </source>
</evidence>
<dbReference type="CDD" id="cd00093">
    <property type="entry name" value="HTH_XRE"/>
    <property type="match status" value="1"/>
</dbReference>
<feature type="region of interest" description="Disordered" evidence="2">
    <location>
        <begin position="1"/>
        <end position="20"/>
    </location>
</feature>
<accession>A0ABM9HDI9</accession>
<feature type="domain" description="HTH cro/C1-type" evidence="3">
    <location>
        <begin position="25"/>
        <end position="79"/>
    </location>
</feature>
<dbReference type="PANTHER" id="PTHR46797">
    <property type="entry name" value="HTH-TYPE TRANSCRIPTIONAL REGULATOR"/>
    <property type="match status" value="1"/>
</dbReference>
<dbReference type="Gene3D" id="1.10.260.40">
    <property type="entry name" value="lambda repressor-like DNA-binding domains"/>
    <property type="match status" value="1"/>
</dbReference>
<keyword evidence="1" id="KW-0238">DNA-binding</keyword>
<dbReference type="InterPro" id="IPR010982">
    <property type="entry name" value="Lambda_DNA-bd_dom_sf"/>
</dbReference>
<dbReference type="InterPro" id="IPR050807">
    <property type="entry name" value="TransReg_Diox_bact_type"/>
</dbReference>
<dbReference type="PANTHER" id="PTHR46797:SF1">
    <property type="entry name" value="METHYLPHOSPHONATE SYNTHASE"/>
    <property type="match status" value="1"/>
</dbReference>
<dbReference type="InterPro" id="IPR001387">
    <property type="entry name" value="Cro/C1-type_HTH"/>
</dbReference>
<sequence>MIEKIGKDNPSPESNPQMESVGGRLRYWRKLSSLRLVDLAATINVSQGSLSDLENDKSLPSATTLTGLCRKTDVNICWLLTGAGEMIKEKDAVDKDVSAFKEVVRLMTDNDFKRTVHRLVKIFERGTPTQKAQIKGFLAGVETD</sequence>
<dbReference type="Pfam" id="PF01381">
    <property type="entry name" value="HTH_3"/>
    <property type="match status" value="1"/>
</dbReference>
<dbReference type="SMART" id="SM00530">
    <property type="entry name" value="HTH_XRE"/>
    <property type="match status" value="1"/>
</dbReference>
<dbReference type="SUPFAM" id="SSF47413">
    <property type="entry name" value="lambda repressor-like DNA-binding domains"/>
    <property type="match status" value="1"/>
</dbReference>
<evidence type="ECO:0000259" key="3">
    <source>
        <dbReference type="PROSITE" id="PS50943"/>
    </source>
</evidence>
<keyword evidence="5" id="KW-1185">Reference proteome</keyword>
<evidence type="ECO:0000256" key="1">
    <source>
        <dbReference type="ARBA" id="ARBA00023125"/>
    </source>
</evidence>
<dbReference type="RefSeq" id="WP_282011075.1">
    <property type="nucleotide sequence ID" value="NZ_OX336137.1"/>
</dbReference>
<dbReference type="EMBL" id="OX336137">
    <property type="protein sequence ID" value="CAI2718168.1"/>
    <property type="molecule type" value="Genomic_DNA"/>
</dbReference>